<dbReference type="EMBL" id="AP014961">
    <property type="protein sequence ID" value="BAS92980.1"/>
    <property type="molecule type" value="Genomic_DNA"/>
</dbReference>
<dbReference type="AlphaFoldDB" id="A0A0P0WK04"/>
<feature type="compositionally biased region" description="Low complexity" evidence="1">
    <location>
        <begin position="7"/>
        <end position="22"/>
    </location>
</feature>
<evidence type="ECO:0000256" key="1">
    <source>
        <dbReference type="SAM" id="MobiDB-lite"/>
    </source>
</evidence>
<feature type="compositionally biased region" description="Pro residues" evidence="1">
    <location>
        <begin position="94"/>
        <end position="107"/>
    </location>
</feature>
<feature type="non-terminal residue" evidence="2">
    <location>
        <position position="123"/>
    </location>
</feature>
<feature type="compositionally biased region" description="Low complexity" evidence="1">
    <location>
        <begin position="81"/>
        <end position="90"/>
    </location>
</feature>
<feature type="region of interest" description="Disordered" evidence="1">
    <location>
        <begin position="1"/>
        <end position="24"/>
    </location>
</feature>
<dbReference type="Proteomes" id="UP000059680">
    <property type="component" value="Chromosome 5"/>
</dbReference>
<evidence type="ECO:0000313" key="3">
    <source>
        <dbReference type="Proteomes" id="UP000059680"/>
    </source>
</evidence>
<feature type="region of interest" description="Disordered" evidence="1">
    <location>
        <begin position="81"/>
        <end position="123"/>
    </location>
</feature>
<evidence type="ECO:0000313" key="2">
    <source>
        <dbReference type="EMBL" id="BAS92980.1"/>
    </source>
</evidence>
<keyword evidence="3" id="KW-1185">Reference proteome</keyword>
<sequence>AAPGELSSSSSNHHHTTTSWSSPTNQILAHTHACTQLHRAMAGVNNNLVSLKPAAAVPQSVASSALPKRVHVACRPSWSSRAAAAAPRCWVSPPCSPPPPPGRPGKPGPACSTSTSRRARPTR</sequence>
<dbReference type="InParanoid" id="A0A0P0WK04"/>
<reference evidence="2 3" key="3">
    <citation type="journal article" date="2013" name="Rice">
        <title>Improvement of the Oryza sativa Nipponbare reference genome using next generation sequence and optical map data.</title>
        <authorList>
            <person name="Kawahara Y."/>
            <person name="de la Bastide M."/>
            <person name="Hamilton J.P."/>
            <person name="Kanamori H."/>
            <person name="McCombie W.R."/>
            <person name="Ouyang S."/>
            <person name="Schwartz D.C."/>
            <person name="Tanaka T."/>
            <person name="Wu J."/>
            <person name="Zhou S."/>
            <person name="Childs K.L."/>
            <person name="Davidson R.M."/>
            <person name="Lin H."/>
            <person name="Quesada-Ocampo L."/>
            <person name="Vaillancourt B."/>
            <person name="Sakai H."/>
            <person name="Lee S.S."/>
            <person name="Kim J."/>
            <person name="Numa H."/>
            <person name="Itoh T."/>
            <person name="Buell C.R."/>
            <person name="Matsumoto T."/>
        </authorList>
    </citation>
    <scope>NUCLEOTIDE SEQUENCE [LARGE SCALE GENOMIC DNA]</scope>
    <source>
        <strain evidence="3">cv. Nipponbare</strain>
    </source>
</reference>
<reference evidence="2 3" key="2">
    <citation type="journal article" date="2013" name="Plant Cell Physiol.">
        <title>Rice Annotation Project Database (RAP-DB): an integrative and interactive database for rice genomics.</title>
        <authorList>
            <person name="Sakai H."/>
            <person name="Lee S.S."/>
            <person name="Tanaka T."/>
            <person name="Numa H."/>
            <person name="Kim J."/>
            <person name="Kawahara Y."/>
            <person name="Wakimoto H."/>
            <person name="Yang C.C."/>
            <person name="Iwamoto M."/>
            <person name="Abe T."/>
            <person name="Yamada Y."/>
            <person name="Muto A."/>
            <person name="Inokuchi H."/>
            <person name="Ikemura T."/>
            <person name="Matsumoto T."/>
            <person name="Sasaki T."/>
            <person name="Itoh T."/>
        </authorList>
    </citation>
    <scope>NUCLEOTIDE SEQUENCE [LARGE SCALE GENOMIC DNA]</scope>
    <source>
        <strain evidence="3">cv. Nipponbare</strain>
    </source>
</reference>
<dbReference type="Gramene" id="Os05t0242400-00">
    <property type="protein sequence ID" value="Os05t0242400-00"/>
    <property type="gene ID" value="Os05g0242400"/>
</dbReference>
<gene>
    <name evidence="2" type="ordered locus">Os05g0242400</name>
    <name evidence="2" type="ORF">OSNPB_050242400</name>
</gene>
<organism evidence="2 3">
    <name type="scientific">Oryza sativa subsp. japonica</name>
    <name type="common">Rice</name>
    <dbReference type="NCBI Taxonomy" id="39947"/>
    <lineage>
        <taxon>Eukaryota</taxon>
        <taxon>Viridiplantae</taxon>
        <taxon>Streptophyta</taxon>
        <taxon>Embryophyta</taxon>
        <taxon>Tracheophyta</taxon>
        <taxon>Spermatophyta</taxon>
        <taxon>Magnoliopsida</taxon>
        <taxon>Liliopsida</taxon>
        <taxon>Poales</taxon>
        <taxon>Poaceae</taxon>
        <taxon>BOP clade</taxon>
        <taxon>Oryzoideae</taxon>
        <taxon>Oryzeae</taxon>
        <taxon>Oryzinae</taxon>
        <taxon>Oryza</taxon>
        <taxon>Oryza sativa</taxon>
    </lineage>
</organism>
<reference evidence="3" key="1">
    <citation type="journal article" date="2005" name="Nature">
        <title>The map-based sequence of the rice genome.</title>
        <authorList>
            <consortium name="International rice genome sequencing project (IRGSP)"/>
            <person name="Matsumoto T."/>
            <person name="Wu J."/>
            <person name="Kanamori H."/>
            <person name="Katayose Y."/>
            <person name="Fujisawa M."/>
            <person name="Namiki N."/>
            <person name="Mizuno H."/>
            <person name="Yamamoto K."/>
            <person name="Antonio B.A."/>
            <person name="Baba T."/>
            <person name="Sakata K."/>
            <person name="Nagamura Y."/>
            <person name="Aoki H."/>
            <person name="Arikawa K."/>
            <person name="Arita K."/>
            <person name="Bito T."/>
            <person name="Chiden Y."/>
            <person name="Fujitsuka N."/>
            <person name="Fukunaka R."/>
            <person name="Hamada M."/>
            <person name="Harada C."/>
            <person name="Hayashi A."/>
            <person name="Hijishita S."/>
            <person name="Honda M."/>
            <person name="Hosokawa S."/>
            <person name="Ichikawa Y."/>
            <person name="Idonuma A."/>
            <person name="Iijima M."/>
            <person name="Ikeda M."/>
            <person name="Ikeno M."/>
            <person name="Ito K."/>
            <person name="Ito S."/>
            <person name="Ito T."/>
            <person name="Ito Y."/>
            <person name="Ito Y."/>
            <person name="Iwabuchi A."/>
            <person name="Kamiya K."/>
            <person name="Karasawa W."/>
            <person name="Kurita K."/>
            <person name="Katagiri S."/>
            <person name="Kikuta A."/>
            <person name="Kobayashi H."/>
            <person name="Kobayashi N."/>
            <person name="Machita K."/>
            <person name="Maehara T."/>
            <person name="Masukawa M."/>
            <person name="Mizubayashi T."/>
            <person name="Mukai Y."/>
            <person name="Nagasaki H."/>
            <person name="Nagata Y."/>
            <person name="Naito S."/>
            <person name="Nakashima M."/>
            <person name="Nakama Y."/>
            <person name="Nakamichi Y."/>
            <person name="Nakamura M."/>
            <person name="Meguro A."/>
            <person name="Negishi M."/>
            <person name="Ohta I."/>
            <person name="Ohta T."/>
            <person name="Okamoto M."/>
            <person name="Ono N."/>
            <person name="Saji S."/>
            <person name="Sakaguchi M."/>
            <person name="Sakai K."/>
            <person name="Shibata M."/>
            <person name="Shimokawa T."/>
            <person name="Song J."/>
            <person name="Takazaki Y."/>
            <person name="Terasawa K."/>
            <person name="Tsugane M."/>
            <person name="Tsuji K."/>
            <person name="Ueda S."/>
            <person name="Waki K."/>
            <person name="Yamagata H."/>
            <person name="Yamamoto M."/>
            <person name="Yamamoto S."/>
            <person name="Yamane H."/>
            <person name="Yoshiki S."/>
            <person name="Yoshihara R."/>
            <person name="Yukawa K."/>
            <person name="Zhong H."/>
            <person name="Yano M."/>
            <person name="Yuan Q."/>
            <person name="Ouyang S."/>
            <person name="Liu J."/>
            <person name="Jones K.M."/>
            <person name="Gansberger K."/>
            <person name="Moffat K."/>
            <person name="Hill J."/>
            <person name="Bera J."/>
            <person name="Fadrosh D."/>
            <person name="Jin S."/>
            <person name="Johri S."/>
            <person name="Kim M."/>
            <person name="Overton L."/>
            <person name="Reardon M."/>
            <person name="Tsitrin T."/>
            <person name="Vuong H."/>
            <person name="Weaver B."/>
            <person name="Ciecko A."/>
            <person name="Tallon L."/>
            <person name="Jackson J."/>
            <person name="Pai G."/>
            <person name="Aken S.V."/>
            <person name="Utterback T."/>
            <person name="Reidmuller S."/>
            <person name="Feldblyum T."/>
            <person name="Hsiao J."/>
            <person name="Zismann V."/>
            <person name="Iobst S."/>
            <person name="de Vazeille A.R."/>
            <person name="Buell C.R."/>
            <person name="Ying K."/>
            <person name="Li Y."/>
            <person name="Lu T."/>
            <person name="Huang Y."/>
            <person name="Zhao Q."/>
            <person name="Feng Q."/>
            <person name="Zhang L."/>
            <person name="Zhu J."/>
            <person name="Weng Q."/>
            <person name="Mu J."/>
            <person name="Lu Y."/>
            <person name="Fan D."/>
            <person name="Liu Y."/>
            <person name="Guan J."/>
            <person name="Zhang Y."/>
            <person name="Yu S."/>
            <person name="Liu X."/>
            <person name="Zhang Y."/>
            <person name="Hong G."/>
            <person name="Han B."/>
            <person name="Choisne N."/>
            <person name="Demange N."/>
            <person name="Orjeda G."/>
            <person name="Samain S."/>
            <person name="Cattolico L."/>
            <person name="Pelletier E."/>
            <person name="Couloux A."/>
            <person name="Segurens B."/>
            <person name="Wincker P."/>
            <person name="D'Hont A."/>
            <person name="Scarpelli C."/>
            <person name="Weissenbach J."/>
            <person name="Salanoubat M."/>
            <person name="Quetier F."/>
            <person name="Yu Y."/>
            <person name="Kim H.R."/>
            <person name="Rambo T."/>
            <person name="Currie J."/>
            <person name="Collura K."/>
            <person name="Luo M."/>
            <person name="Yang T."/>
            <person name="Ammiraju J.S.S."/>
            <person name="Engler F."/>
            <person name="Soderlund C."/>
            <person name="Wing R.A."/>
            <person name="Palmer L.E."/>
            <person name="de la Bastide M."/>
            <person name="Spiegel L."/>
            <person name="Nascimento L."/>
            <person name="Zutavern T."/>
            <person name="O'Shaughnessy A."/>
            <person name="Dike S."/>
            <person name="Dedhia N."/>
            <person name="Preston R."/>
            <person name="Balija V."/>
            <person name="McCombie W.R."/>
            <person name="Chow T."/>
            <person name="Chen H."/>
            <person name="Chung M."/>
            <person name="Chen C."/>
            <person name="Shaw J."/>
            <person name="Wu H."/>
            <person name="Hsiao K."/>
            <person name="Chao Y."/>
            <person name="Chu M."/>
            <person name="Cheng C."/>
            <person name="Hour A."/>
            <person name="Lee P."/>
            <person name="Lin S."/>
            <person name="Lin Y."/>
            <person name="Liou J."/>
            <person name="Liu S."/>
            <person name="Hsing Y."/>
            <person name="Raghuvanshi S."/>
            <person name="Mohanty A."/>
            <person name="Bharti A.K."/>
            <person name="Gaur A."/>
            <person name="Gupta V."/>
            <person name="Kumar D."/>
            <person name="Ravi V."/>
            <person name="Vij S."/>
            <person name="Kapur A."/>
            <person name="Khurana P."/>
            <person name="Khurana P."/>
            <person name="Khurana J.P."/>
            <person name="Tyagi A.K."/>
            <person name="Gaikwad K."/>
            <person name="Singh A."/>
            <person name="Dalal V."/>
            <person name="Srivastava S."/>
            <person name="Dixit A."/>
            <person name="Pal A.K."/>
            <person name="Ghazi I.A."/>
            <person name="Yadav M."/>
            <person name="Pandit A."/>
            <person name="Bhargava A."/>
            <person name="Sureshbabu K."/>
            <person name="Batra K."/>
            <person name="Sharma T.R."/>
            <person name="Mohapatra T."/>
            <person name="Singh N.K."/>
            <person name="Messing J."/>
            <person name="Nelson A.B."/>
            <person name="Fuks G."/>
            <person name="Kavchok S."/>
            <person name="Keizer G."/>
            <person name="Linton E."/>
            <person name="Llaca V."/>
            <person name="Song R."/>
            <person name="Tanyolac B."/>
            <person name="Young S."/>
            <person name="Ho-Il K."/>
            <person name="Hahn J.H."/>
            <person name="Sangsakoo G."/>
            <person name="Vanavichit A."/>
            <person name="de Mattos Luiz.A.T."/>
            <person name="Zimmer P.D."/>
            <person name="Malone G."/>
            <person name="Dellagostin O."/>
            <person name="de Oliveira A.C."/>
            <person name="Bevan M."/>
            <person name="Bancroft I."/>
            <person name="Minx P."/>
            <person name="Cordum H."/>
            <person name="Wilson R."/>
            <person name="Cheng Z."/>
            <person name="Jin W."/>
            <person name="Jiang J."/>
            <person name="Leong S.A."/>
            <person name="Iwama H."/>
            <person name="Gojobori T."/>
            <person name="Itoh T."/>
            <person name="Niimura Y."/>
            <person name="Fujii Y."/>
            <person name="Habara T."/>
            <person name="Sakai H."/>
            <person name="Sato Y."/>
            <person name="Wilson G."/>
            <person name="Kumar K."/>
            <person name="McCouch S."/>
            <person name="Juretic N."/>
            <person name="Hoen D."/>
            <person name="Wright S."/>
            <person name="Bruskiewich R."/>
            <person name="Bureau T."/>
            <person name="Miyao A."/>
            <person name="Hirochika H."/>
            <person name="Nishikawa T."/>
            <person name="Kadowaki K."/>
            <person name="Sugiura M."/>
            <person name="Burr B."/>
            <person name="Sasaki T."/>
        </authorList>
    </citation>
    <scope>NUCLEOTIDE SEQUENCE [LARGE SCALE GENOMIC DNA]</scope>
    <source>
        <strain evidence="3">cv. Nipponbare</strain>
    </source>
</reference>
<dbReference type="PaxDb" id="39947-A0A0P0WK04"/>
<proteinExistence type="predicted"/>
<name>A0A0P0WK04_ORYSJ</name>
<protein>
    <submittedName>
        <fullName evidence="2">Os05g0242400 protein</fullName>
    </submittedName>
</protein>
<accession>A0A0P0WK04</accession>